<reference evidence="2" key="1">
    <citation type="submission" date="2022-12" db="EMBL/GenBank/DDBJ databases">
        <title>Chromosome-level genome assembly of the bean flower thrips Megalurothrips usitatus.</title>
        <authorList>
            <person name="Ma L."/>
            <person name="Liu Q."/>
            <person name="Li H."/>
            <person name="Cai W."/>
        </authorList>
    </citation>
    <scope>NUCLEOTIDE SEQUENCE</scope>
    <source>
        <strain evidence="2">Cailab_2022a</strain>
    </source>
</reference>
<keyword evidence="1" id="KW-0732">Signal</keyword>
<keyword evidence="3" id="KW-1185">Reference proteome</keyword>
<proteinExistence type="predicted"/>
<feature type="chain" id="PRO_5043720314" evidence="1">
    <location>
        <begin position="24"/>
        <end position="121"/>
    </location>
</feature>
<comment type="caution">
    <text evidence="2">The sequence shown here is derived from an EMBL/GenBank/DDBJ whole genome shotgun (WGS) entry which is preliminary data.</text>
</comment>
<feature type="signal peptide" evidence="1">
    <location>
        <begin position="1"/>
        <end position="23"/>
    </location>
</feature>
<dbReference type="EMBL" id="JAPTSV010000016">
    <property type="protein sequence ID" value="KAJ1519578.1"/>
    <property type="molecule type" value="Genomic_DNA"/>
</dbReference>
<organism evidence="2 3">
    <name type="scientific">Megalurothrips usitatus</name>
    <name type="common">bean blossom thrips</name>
    <dbReference type="NCBI Taxonomy" id="439358"/>
    <lineage>
        <taxon>Eukaryota</taxon>
        <taxon>Metazoa</taxon>
        <taxon>Ecdysozoa</taxon>
        <taxon>Arthropoda</taxon>
        <taxon>Hexapoda</taxon>
        <taxon>Insecta</taxon>
        <taxon>Pterygota</taxon>
        <taxon>Neoptera</taxon>
        <taxon>Paraneoptera</taxon>
        <taxon>Thysanoptera</taxon>
        <taxon>Terebrantia</taxon>
        <taxon>Thripoidea</taxon>
        <taxon>Thripidae</taxon>
        <taxon>Megalurothrips</taxon>
    </lineage>
</organism>
<gene>
    <name evidence="2" type="ORF">ONE63_004853</name>
</gene>
<evidence type="ECO:0000313" key="2">
    <source>
        <dbReference type="EMBL" id="KAJ1519578.1"/>
    </source>
</evidence>
<evidence type="ECO:0000256" key="1">
    <source>
        <dbReference type="SAM" id="SignalP"/>
    </source>
</evidence>
<dbReference type="Proteomes" id="UP001075354">
    <property type="component" value="Chromosome 16"/>
</dbReference>
<protein>
    <submittedName>
        <fullName evidence="2">Uncharacterized protein</fullName>
    </submittedName>
</protein>
<sequence length="121" mass="12231">MGPPRGAARWLLLSSALLAAVHAWGRDPPPTRTPAPAMGLADDNASAPCVLDPRCGGGGDNGTAAAAAVVVGGLVEDLAAHEPCAEPWAALDPGACQRSRFLAKLDRLDVQADVTLASSIL</sequence>
<dbReference type="AlphaFoldDB" id="A0AAV7X5A9"/>
<name>A0AAV7X5A9_9NEOP</name>
<evidence type="ECO:0000313" key="3">
    <source>
        <dbReference type="Proteomes" id="UP001075354"/>
    </source>
</evidence>
<accession>A0AAV7X5A9</accession>